<comment type="caution">
    <text evidence="3">The sequence shown here is derived from an EMBL/GenBank/DDBJ whole genome shotgun (WGS) entry which is preliminary data.</text>
</comment>
<proteinExistence type="predicted"/>
<evidence type="ECO:0000259" key="2">
    <source>
        <dbReference type="Pfam" id="PF26585"/>
    </source>
</evidence>
<keyword evidence="4" id="KW-1185">Reference proteome</keyword>
<evidence type="ECO:0000313" key="3">
    <source>
        <dbReference type="EMBL" id="KAI6649251.1"/>
    </source>
</evidence>
<dbReference type="AlphaFoldDB" id="A0AAV7JKF8"/>
<keyword evidence="1" id="KW-1133">Transmembrane helix</keyword>
<protein>
    <submittedName>
        <fullName evidence="3">Syntaxin-17</fullName>
    </submittedName>
</protein>
<keyword evidence="1" id="KW-0472">Membrane</keyword>
<accession>A0AAV7JKF8</accession>
<feature type="domain" description="STX17-like N-terminal" evidence="2">
    <location>
        <begin position="5"/>
        <end position="101"/>
    </location>
</feature>
<feature type="transmembrane region" description="Helical" evidence="1">
    <location>
        <begin position="240"/>
        <end position="259"/>
    </location>
</feature>
<dbReference type="InterPro" id="IPR010989">
    <property type="entry name" value="SNARE"/>
</dbReference>
<evidence type="ECO:0000313" key="4">
    <source>
        <dbReference type="Proteomes" id="UP001165289"/>
    </source>
</evidence>
<dbReference type="SUPFAM" id="SSF47661">
    <property type="entry name" value="t-snare proteins"/>
    <property type="match status" value="1"/>
</dbReference>
<dbReference type="GO" id="GO:0016192">
    <property type="term" value="P:vesicle-mediated transport"/>
    <property type="evidence" value="ECO:0007669"/>
    <property type="project" value="InterPro"/>
</dbReference>
<dbReference type="GO" id="GO:0016020">
    <property type="term" value="C:membrane"/>
    <property type="evidence" value="ECO:0007669"/>
    <property type="project" value="InterPro"/>
</dbReference>
<keyword evidence="1" id="KW-0812">Transmembrane</keyword>
<reference evidence="3 4" key="1">
    <citation type="journal article" date="2023" name="BMC Biol.">
        <title>The compact genome of the sponge Oopsacas minuta (Hexactinellida) is lacking key metazoan core genes.</title>
        <authorList>
            <person name="Santini S."/>
            <person name="Schenkelaars Q."/>
            <person name="Jourda C."/>
            <person name="Duchesne M."/>
            <person name="Belahbib H."/>
            <person name="Rocher C."/>
            <person name="Selva M."/>
            <person name="Riesgo A."/>
            <person name="Vervoort M."/>
            <person name="Leys S.P."/>
            <person name="Kodjabachian L."/>
            <person name="Le Bivic A."/>
            <person name="Borchiellini C."/>
            <person name="Claverie J.M."/>
            <person name="Renard E."/>
        </authorList>
    </citation>
    <scope>NUCLEOTIDE SEQUENCE [LARGE SCALE GENOMIC DNA]</scope>
    <source>
        <strain evidence="3">SPO-2</strain>
    </source>
</reference>
<name>A0AAV7JKF8_9METZ</name>
<dbReference type="Gene3D" id="1.20.5.110">
    <property type="match status" value="1"/>
</dbReference>
<evidence type="ECO:0000256" key="1">
    <source>
        <dbReference type="SAM" id="Phobius"/>
    </source>
</evidence>
<dbReference type="Proteomes" id="UP001165289">
    <property type="component" value="Unassembled WGS sequence"/>
</dbReference>
<dbReference type="InterPro" id="IPR059001">
    <property type="entry name" value="STX17_N"/>
</dbReference>
<dbReference type="Pfam" id="PF26585">
    <property type="entry name" value="STX17_N"/>
    <property type="match status" value="1"/>
</dbReference>
<gene>
    <name evidence="3" type="ORF">LOD99_11618</name>
</gene>
<organism evidence="3 4">
    <name type="scientific">Oopsacas minuta</name>
    <dbReference type="NCBI Taxonomy" id="111878"/>
    <lineage>
        <taxon>Eukaryota</taxon>
        <taxon>Metazoa</taxon>
        <taxon>Porifera</taxon>
        <taxon>Hexactinellida</taxon>
        <taxon>Hexasterophora</taxon>
        <taxon>Lyssacinosida</taxon>
        <taxon>Leucopsacidae</taxon>
        <taxon>Oopsacas</taxon>
    </lineage>
</organism>
<sequence>MSRSLLELDKYVQTVLPNDLSRLEDHTDKLSRYLSQGQRILFQEEERDAKSTLRHLKSNLKILGNITAGLSQRDLREANKTIDPMRIRIEKVVHKFQEVCPGPTLLNVESLSHSTSEQDLMMAQEEIGDSRWQNVTMSPLEVQEVITPEQNVALQSAETLQKDLEEIQMLFIELAELAANQNAPIIRLEQHTEQTAQHIGTARNSLYYASKLKAAAFPVAGAIIGGMIGGPIGAVAGLKGAAIVGMGGVSIGAAAGWGIKKFHVWTSDRLHEKDD</sequence>
<feature type="transmembrane region" description="Helical" evidence="1">
    <location>
        <begin position="214"/>
        <end position="234"/>
    </location>
</feature>
<dbReference type="EMBL" id="JAKMXF010000321">
    <property type="protein sequence ID" value="KAI6649251.1"/>
    <property type="molecule type" value="Genomic_DNA"/>
</dbReference>